<evidence type="ECO:0000256" key="1">
    <source>
        <dbReference type="SAM" id="MobiDB-lite"/>
    </source>
</evidence>
<dbReference type="AlphaFoldDB" id="A0A067DWM5"/>
<feature type="region of interest" description="Disordered" evidence="1">
    <location>
        <begin position="16"/>
        <end position="35"/>
    </location>
</feature>
<dbReference type="EMBL" id="KK785413">
    <property type="protein sequence ID" value="KDO43015.1"/>
    <property type="molecule type" value="Genomic_DNA"/>
</dbReference>
<organism evidence="2 3">
    <name type="scientific">Citrus sinensis</name>
    <name type="common">Sweet orange</name>
    <name type="synonym">Citrus aurantium var. sinensis</name>
    <dbReference type="NCBI Taxonomy" id="2711"/>
    <lineage>
        <taxon>Eukaryota</taxon>
        <taxon>Viridiplantae</taxon>
        <taxon>Streptophyta</taxon>
        <taxon>Embryophyta</taxon>
        <taxon>Tracheophyta</taxon>
        <taxon>Spermatophyta</taxon>
        <taxon>Magnoliopsida</taxon>
        <taxon>eudicotyledons</taxon>
        <taxon>Gunneridae</taxon>
        <taxon>Pentapetalae</taxon>
        <taxon>rosids</taxon>
        <taxon>malvids</taxon>
        <taxon>Sapindales</taxon>
        <taxon>Rutaceae</taxon>
        <taxon>Aurantioideae</taxon>
        <taxon>Citrus</taxon>
    </lineage>
</organism>
<reference evidence="2 3" key="1">
    <citation type="submission" date="2014-04" db="EMBL/GenBank/DDBJ databases">
        <authorList>
            <consortium name="International Citrus Genome Consortium"/>
            <person name="Gmitter F."/>
            <person name="Chen C."/>
            <person name="Farmerie W."/>
            <person name="Harkins T."/>
            <person name="Desany B."/>
            <person name="Mohiuddin M."/>
            <person name="Kodira C."/>
            <person name="Borodovsky M."/>
            <person name="Lomsadze A."/>
            <person name="Burns P."/>
            <person name="Jenkins J."/>
            <person name="Prochnik S."/>
            <person name="Shu S."/>
            <person name="Chapman J."/>
            <person name="Pitluck S."/>
            <person name="Schmutz J."/>
            <person name="Rokhsar D."/>
        </authorList>
    </citation>
    <scope>NUCLEOTIDE SEQUENCE</scope>
</reference>
<accession>A0A067DWM5</accession>
<feature type="compositionally biased region" description="Basic and acidic residues" evidence="1">
    <location>
        <begin position="24"/>
        <end position="35"/>
    </location>
</feature>
<name>A0A067DWM5_CITSI</name>
<proteinExistence type="predicted"/>
<dbReference type="Proteomes" id="UP000027120">
    <property type="component" value="Unassembled WGS sequence"/>
</dbReference>
<keyword evidence="3" id="KW-1185">Reference proteome</keyword>
<sequence length="35" mass="3926">MIKELLNLFKNMDLEDESPLPGEGIDKPRGCEHVG</sequence>
<evidence type="ECO:0000313" key="3">
    <source>
        <dbReference type="Proteomes" id="UP000027120"/>
    </source>
</evidence>
<gene>
    <name evidence="2" type="ORF">CISIN_1g0238152mg</name>
</gene>
<feature type="non-terminal residue" evidence="2">
    <location>
        <position position="1"/>
    </location>
</feature>
<evidence type="ECO:0000313" key="2">
    <source>
        <dbReference type="EMBL" id="KDO43016.1"/>
    </source>
</evidence>
<protein>
    <submittedName>
        <fullName evidence="2">Uncharacterized protein</fullName>
    </submittedName>
</protein>
<dbReference type="EMBL" id="KK785413">
    <property type="protein sequence ID" value="KDO43016.1"/>
    <property type="molecule type" value="Genomic_DNA"/>
</dbReference>